<evidence type="ECO:0000313" key="8">
    <source>
        <dbReference type="EMBL" id="MDQ0346152.1"/>
    </source>
</evidence>
<dbReference type="Pfam" id="PF00733">
    <property type="entry name" value="Asn_synthase"/>
    <property type="match status" value="1"/>
</dbReference>
<dbReference type="Gene3D" id="3.60.20.10">
    <property type="entry name" value="Glutamine Phosphoribosylpyrophosphate, subunit 1, domain 1"/>
    <property type="match status" value="1"/>
</dbReference>
<dbReference type="PIRSF" id="PIRSF001589">
    <property type="entry name" value="Asn_synthetase_glu-h"/>
    <property type="match status" value="1"/>
</dbReference>
<evidence type="ECO:0000256" key="6">
    <source>
        <dbReference type="ARBA" id="ARBA00048741"/>
    </source>
</evidence>
<comment type="similarity">
    <text evidence="2">Belongs to the asparagine synthetase family.</text>
</comment>
<evidence type="ECO:0000313" key="9">
    <source>
        <dbReference type="Proteomes" id="UP001238467"/>
    </source>
</evidence>
<keyword evidence="4" id="KW-0547">Nucleotide-binding</keyword>
<accession>A0ABU0DCP2</accession>
<dbReference type="EC" id="6.3.5.4" evidence="3"/>
<organism evidence="8 9">
    <name type="scientific">Ancylobacter vacuolatus</name>
    <dbReference type="NCBI Taxonomy" id="223389"/>
    <lineage>
        <taxon>Bacteria</taxon>
        <taxon>Pseudomonadati</taxon>
        <taxon>Pseudomonadota</taxon>
        <taxon>Alphaproteobacteria</taxon>
        <taxon>Hyphomicrobiales</taxon>
        <taxon>Xanthobacteraceae</taxon>
        <taxon>Ancylobacter</taxon>
    </lineage>
</organism>
<name>A0ABU0DCP2_9HYPH</name>
<dbReference type="Proteomes" id="UP001238467">
    <property type="component" value="Unassembled WGS sequence"/>
</dbReference>
<dbReference type="InterPro" id="IPR006426">
    <property type="entry name" value="Asn_synth_AEB"/>
</dbReference>
<dbReference type="PANTHER" id="PTHR43284">
    <property type="entry name" value="ASPARAGINE SYNTHETASE (GLUTAMINE-HYDROLYZING)"/>
    <property type="match status" value="1"/>
</dbReference>
<dbReference type="PROSITE" id="PS51278">
    <property type="entry name" value="GATASE_TYPE_2"/>
    <property type="match status" value="1"/>
</dbReference>
<evidence type="ECO:0000256" key="4">
    <source>
        <dbReference type="ARBA" id="ARBA00022741"/>
    </source>
</evidence>
<dbReference type="InterPro" id="IPR051786">
    <property type="entry name" value="ASN_synthetase/amidase"/>
</dbReference>
<protein>
    <recommendedName>
        <fullName evidence="3">asparagine synthase (glutamine-hydrolyzing)</fullName>
        <ecNumber evidence="3">6.3.5.4</ecNumber>
    </recommendedName>
</protein>
<dbReference type="PANTHER" id="PTHR43284:SF1">
    <property type="entry name" value="ASPARAGINE SYNTHETASE"/>
    <property type="match status" value="1"/>
</dbReference>
<dbReference type="GO" id="GO:0004066">
    <property type="term" value="F:asparagine synthase (glutamine-hydrolyzing) activity"/>
    <property type="evidence" value="ECO:0007669"/>
    <property type="project" value="UniProtKB-EC"/>
</dbReference>
<dbReference type="InterPro" id="IPR014729">
    <property type="entry name" value="Rossmann-like_a/b/a_fold"/>
</dbReference>
<evidence type="ECO:0000259" key="7">
    <source>
        <dbReference type="PROSITE" id="PS51278"/>
    </source>
</evidence>
<evidence type="ECO:0000256" key="3">
    <source>
        <dbReference type="ARBA" id="ARBA00012737"/>
    </source>
</evidence>
<keyword evidence="9" id="KW-1185">Reference proteome</keyword>
<proteinExistence type="inferred from homology"/>
<evidence type="ECO:0000256" key="2">
    <source>
        <dbReference type="ARBA" id="ARBA00005752"/>
    </source>
</evidence>
<dbReference type="EMBL" id="JAUSUH010000001">
    <property type="protein sequence ID" value="MDQ0346152.1"/>
    <property type="molecule type" value="Genomic_DNA"/>
</dbReference>
<dbReference type="InterPro" id="IPR029055">
    <property type="entry name" value="Ntn_hydrolases_N"/>
</dbReference>
<gene>
    <name evidence="8" type="ORF">J2S76_000553</name>
</gene>
<dbReference type="InterPro" id="IPR001962">
    <property type="entry name" value="Asn_synthase"/>
</dbReference>
<evidence type="ECO:0000256" key="5">
    <source>
        <dbReference type="ARBA" id="ARBA00022840"/>
    </source>
</evidence>
<keyword evidence="8" id="KW-0436">Ligase</keyword>
<dbReference type="Gene3D" id="3.40.50.620">
    <property type="entry name" value="HUPs"/>
    <property type="match status" value="2"/>
</dbReference>
<feature type="domain" description="Glutamine amidotransferase type-2" evidence="7">
    <location>
        <begin position="1"/>
        <end position="140"/>
    </location>
</feature>
<evidence type="ECO:0000256" key="1">
    <source>
        <dbReference type="ARBA" id="ARBA00005187"/>
    </source>
</evidence>
<comment type="pathway">
    <text evidence="1">Amino-acid biosynthesis; L-asparagine biosynthesis; L-asparagine from L-aspartate (L-Gln route): step 1/1.</text>
</comment>
<sequence>MAFDGRLDNRRELCGALGLDATRERTDSALAGSAYARWGSDCFHHLIGDYACAVWDSDQRAFYLGVDPSAHRPLFFWSGHGHLLFATEQRGLFACPDVSRDIDPDQMAAWLCMLPREPMRTFFRGINRVPPGHFVRWARGDFTLHRWWRPEHLPMLHLPRDSDYEEALRDTLAEAVRARIRPGERIGTQLSGGLDSASVTALAARELAAQGRSLTAFTAAPRHPQPSRRNRFTDEWPHAAAVAALYPNVEHVRIDNDAEPLLDTLEMHDMAAEWPVLNASNMVWVHAIGREARRRRLDVLLQAPMGNLTISYSGSELLASRLNKGDWLGAVATMRDLRRGGRSWLGIGGQVADSVLPASLRRRLRAAAGKRETGLFDFSAVHPHFLERSGIADRAHAVAGNLVNIGRGDSRALRLAALDRTSHRGFPVMVARRLFGLELRDPTMDRRVVELCLAIPEEQFALGGVPRSLIRRAMRGLVPDVVLNERRKGLQAADWRVGFQEALPGLRAEVARLRNSPFASECLDLNRMDALLDAWPGIDDTSERANRDYLCAFSRALTAGRFIRRVEGGNG</sequence>
<comment type="catalytic activity">
    <reaction evidence="6">
        <text>L-aspartate + L-glutamine + ATP + H2O = L-asparagine + L-glutamate + AMP + diphosphate + H(+)</text>
        <dbReference type="Rhea" id="RHEA:12228"/>
        <dbReference type="ChEBI" id="CHEBI:15377"/>
        <dbReference type="ChEBI" id="CHEBI:15378"/>
        <dbReference type="ChEBI" id="CHEBI:29985"/>
        <dbReference type="ChEBI" id="CHEBI:29991"/>
        <dbReference type="ChEBI" id="CHEBI:30616"/>
        <dbReference type="ChEBI" id="CHEBI:33019"/>
        <dbReference type="ChEBI" id="CHEBI:58048"/>
        <dbReference type="ChEBI" id="CHEBI:58359"/>
        <dbReference type="ChEBI" id="CHEBI:456215"/>
        <dbReference type="EC" id="6.3.5.4"/>
    </reaction>
</comment>
<reference evidence="8 9" key="1">
    <citation type="submission" date="2023-07" db="EMBL/GenBank/DDBJ databases">
        <title>Genomic Encyclopedia of Type Strains, Phase IV (KMG-IV): sequencing the most valuable type-strain genomes for metagenomic binning, comparative biology and taxonomic classification.</title>
        <authorList>
            <person name="Goeker M."/>
        </authorList>
    </citation>
    <scope>NUCLEOTIDE SEQUENCE [LARGE SCALE GENOMIC DNA]</scope>
    <source>
        <strain evidence="8 9">DSM 1277</strain>
    </source>
</reference>
<keyword evidence="5" id="KW-0067">ATP-binding</keyword>
<dbReference type="SUPFAM" id="SSF56235">
    <property type="entry name" value="N-terminal nucleophile aminohydrolases (Ntn hydrolases)"/>
    <property type="match status" value="1"/>
</dbReference>
<dbReference type="SUPFAM" id="SSF52402">
    <property type="entry name" value="Adenine nucleotide alpha hydrolases-like"/>
    <property type="match status" value="1"/>
</dbReference>
<dbReference type="InterPro" id="IPR017932">
    <property type="entry name" value="GATase_2_dom"/>
</dbReference>
<comment type="caution">
    <text evidence="8">The sequence shown here is derived from an EMBL/GenBank/DDBJ whole genome shotgun (WGS) entry which is preliminary data.</text>
</comment>
<dbReference type="Pfam" id="PF13537">
    <property type="entry name" value="GATase_7"/>
    <property type="match status" value="1"/>
</dbReference>